<evidence type="ECO:0000259" key="1">
    <source>
        <dbReference type="PROSITE" id="PS51015"/>
    </source>
</evidence>
<dbReference type="SMART" id="SM00466">
    <property type="entry name" value="SRA"/>
    <property type="match status" value="1"/>
</dbReference>
<dbReference type="PANTHER" id="PTHR14140">
    <property type="entry name" value="E3 UBIQUITIN-PROTEIN LIGASE UHRF-RELATED"/>
    <property type="match status" value="1"/>
</dbReference>
<dbReference type="PANTHER" id="PTHR14140:SF27">
    <property type="entry name" value="OS04G0289800 PROTEIN"/>
    <property type="match status" value="1"/>
</dbReference>
<dbReference type="AlphaFoldDB" id="A0A378RKT5"/>
<keyword evidence="3" id="KW-1185">Reference proteome</keyword>
<dbReference type="InterPro" id="IPR015947">
    <property type="entry name" value="PUA-like_sf"/>
</dbReference>
<evidence type="ECO:0000313" key="3">
    <source>
        <dbReference type="Proteomes" id="UP000255024"/>
    </source>
</evidence>
<gene>
    <name evidence="2" type="ORF">NCTC11179_00506</name>
</gene>
<dbReference type="PROSITE" id="PS51015">
    <property type="entry name" value="YDG"/>
    <property type="match status" value="1"/>
</dbReference>
<name>A0A378RKT5_MYROD</name>
<dbReference type="EMBL" id="UGQL01000001">
    <property type="protein sequence ID" value="STZ26979.1"/>
    <property type="molecule type" value="Genomic_DNA"/>
</dbReference>
<proteinExistence type="predicted"/>
<dbReference type="GO" id="GO:0004519">
    <property type="term" value="F:endonuclease activity"/>
    <property type="evidence" value="ECO:0007669"/>
    <property type="project" value="UniProtKB-KW"/>
</dbReference>
<dbReference type="Pfam" id="PF13391">
    <property type="entry name" value="HNH_2"/>
    <property type="match status" value="1"/>
</dbReference>
<dbReference type="InterPro" id="IPR036987">
    <property type="entry name" value="SRA-YDG_sf"/>
</dbReference>
<evidence type="ECO:0000313" key="2">
    <source>
        <dbReference type="EMBL" id="STZ26979.1"/>
    </source>
</evidence>
<dbReference type="SUPFAM" id="SSF88697">
    <property type="entry name" value="PUA domain-like"/>
    <property type="match status" value="1"/>
</dbReference>
<dbReference type="GO" id="GO:0016567">
    <property type="term" value="P:protein ubiquitination"/>
    <property type="evidence" value="ECO:0007669"/>
    <property type="project" value="TreeGrafter"/>
</dbReference>
<accession>A0A378RKT5</accession>
<sequence>MAKKIVFGEIPGIKIGDWFKDRKEIMDSSIHRNLQAGIDGNKNEGVAAIVLSGGYEDDMDLGNEIIYTGAGGNKEGKQIEDQSLENTYNRGLYKSMIEGLPVRVVRGHQHKSEFSPKKGYTYAGLFTVVDFWIEKGKSGFKVCRFRLESIDNPSVDNLNQERFSTIEGENLVSERKQTTILRIVRDSAVSGQVKDLYNHECQVCGTILEIESIRYAEGAHIKPLGRPHNGEDKLDNILCLCPNDHILFDRGAFTISDTFDLIGDKVDGKLKVSSKHPISTKNLKYHRESHGFE</sequence>
<dbReference type="Gene3D" id="2.30.280.10">
    <property type="entry name" value="SRA-YDG"/>
    <property type="match status" value="1"/>
</dbReference>
<keyword evidence="2" id="KW-0255">Endonuclease</keyword>
<dbReference type="InterPro" id="IPR003105">
    <property type="entry name" value="SRA_YDG"/>
</dbReference>
<dbReference type="Pfam" id="PF02182">
    <property type="entry name" value="SAD_SRA"/>
    <property type="match status" value="1"/>
</dbReference>
<organism evidence="2 3">
    <name type="scientific">Myroides odoratus</name>
    <name type="common">Flavobacterium odoratum</name>
    <dbReference type="NCBI Taxonomy" id="256"/>
    <lineage>
        <taxon>Bacteria</taxon>
        <taxon>Pseudomonadati</taxon>
        <taxon>Bacteroidota</taxon>
        <taxon>Flavobacteriia</taxon>
        <taxon>Flavobacteriales</taxon>
        <taxon>Flavobacteriaceae</taxon>
        <taxon>Myroides</taxon>
    </lineage>
</organism>
<dbReference type="Proteomes" id="UP000255024">
    <property type="component" value="Unassembled WGS sequence"/>
</dbReference>
<dbReference type="RefSeq" id="WP_115090010.1">
    <property type="nucleotide sequence ID" value="NZ_CP068107.1"/>
</dbReference>
<reference evidence="2 3" key="1">
    <citation type="submission" date="2018-06" db="EMBL/GenBank/DDBJ databases">
        <authorList>
            <consortium name="Pathogen Informatics"/>
            <person name="Doyle S."/>
        </authorList>
    </citation>
    <scope>NUCLEOTIDE SEQUENCE [LARGE SCALE GENOMIC DNA]</scope>
    <source>
        <strain evidence="2 3">NCTC11179</strain>
    </source>
</reference>
<dbReference type="GO" id="GO:0044027">
    <property type="term" value="P:negative regulation of gene expression via chromosomal CpG island methylation"/>
    <property type="evidence" value="ECO:0007669"/>
    <property type="project" value="TreeGrafter"/>
</dbReference>
<dbReference type="InterPro" id="IPR045134">
    <property type="entry name" value="UHRF1/2-like"/>
</dbReference>
<keyword evidence="2" id="KW-0378">Hydrolase</keyword>
<dbReference type="REBASE" id="431230">
    <property type="entry name" value="Mod11179ORF506P"/>
</dbReference>
<dbReference type="InterPro" id="IPR003615">
    <property type="entry name" value="HNH_nuc"/>
</dbReference>
<keyword evidence="2" id="KW-0540">Nuclease</keyword>
<feature type="domain" description="YDG" evidence="1">
    <location>
        <begin position="8"/>
        <end position="149"/>
    </location>
</feature>
<protein>
    <submittedName>
        <fullName evidence="2">Predicted restriction endonuclease</fullName>
    </submittedName>
</protein>
<dbReference type="CDD" id="cd00085">
    <property type="entry name" value="HNHc"/>
    <property type="match status" value="1"/>
</dbReference>
<dbReference type="GO" id="GO:0061630">
    <property type="term" value="F:ubiquitin protein ligase activity"/>
    <property type="evidence" value="ECO:0007669"/>
    <property type="project" value="TreeGrafter"/>
</dbReference>